<sequence>MATARKKATGTKAKRAKKVAKKSAKKTANAAKKTAKAAGKAAKKTTKKAAKSAKKTKATKKAAKSTKKAAKKATKRAGAAKGVKKTAKRAGAAKSAKNATKGTKKVTKKKTAKKSAKKSTKAASRTAKKPTRKAATSSRNAKSTKKKTTRKKAAAGRLTKAFVERRALSAVRADTLLHLEERLGQRIVGKKDAVAAISRVVRIAGTNLDFRPERPSGAFLLVGPEGVGKNEVAYAVGEVVFGSDEVVVSIDLSEFDDEESLARLGATLVPGSETHYFPGVLTAPVRENPEAILLLRGLEHAHPALQRVLLNILERGRLDDLLGEVTFEKTLVFVTLTIPREELAMQEIGFGRPTKTPEARLREVVGRFVMPDLLDSFHEILELPPLSVPEVRLIARYKVDKVLHRMAQKKTTIAVAPAVFDELITDDLCGKGGAKFLNRTLEQRLFNPLARYLLEHRTSRRIHVGMDHGDVVIDAPMSEEQELPRDGRVDDKKQRRR</sequence>
<feature type="compositionally biased region" description="Low complexity" evidence="3">
    <location>
        <begin position="26"/>
        <end position="40"/>
    </location>
</feature>
<dbReference type="GO" id="GO:0005524">
    <property type="term" value="F:ATP binding"/>
    <property type="evidence" value="ECO:0007669"/>
    <property type="project" value="UniProtKB-KW"/>
</dbReference>
<feature type="region of interest" description="Disordered" evidence="3">
    <location>
        <begin position="475"/>
        <end position="497"/>
    </location>
</feature>
<dbReference type="InterPro" id="IPR019489">
    <property type="entry name" value="Clp_ATPase_C"/>
</dbReference>
<dbReference type="Gene3D" id="1.10.8.60">
    <property type="match status" value="1"/>
</dbReference>
<organism evidence="6 7">
    <name type="scientific">Eiseniibacteriota bacterium</name>
    <dbReference type="NCBI Taxonomy" id="2212470"/>
    <lineage>
        <taxon>Bacteria</taxon>
        <taxon>Candidatus Eiseniibacteriota</taxon>
    </lineage>
</organism>
<gene>
    <name evidence="6" type="ORF">KDA27_14135</name>
</gene>
<evidence type="ECO:0000256" key="2">
    <source>
        <dbReference type="ARBA" id="ARBA00022840"/>
    </source>
</evidence>
<dbReference type="PANTHER" id="PTHR11638:SF18">
    <property type="entry name" value="HEAT SHOCK PROTEIN 104"/>
    <property type="match status" value="1"/>
</dbReference>
<dbReference type="GO" id="GO:0005737">
    <property type="term" value="C:cytoplasm"/>
    <property type="evidence" value="ECO:0007669"/>
    <property type="project" value="TreeGrafter"/>
</dbReference>
<dbReference type="AlphaFoldDB" id="A0A956NCW4"/>
<dbReference type="InterPro" id="IPR003959">
    <property type="entry name" value="ATPase_AAA_core"/>
</dbReference>
<feature type="compositionally biased region" description="Basic residues" evidence="3">
    <location>
        <begin position="142"/>
        <end position="154"/>
    </location>
</feature>
<dbReference type="PANTHER" id="PTHR11638">
    <property type="entry name" value="ATP-DEPENDENT CLP PROTEASE"/>
    <property type="match status" value="1"/>
</dbReference>
<dbReference type="SUPFAM" id="SSF52540">
    <property type="entry name" value="P-loop containing nucleoside triphosphate hydrolases"/>
    <property type="match status" value="1"/>
</dbReference>
<protein>
    <submittedName>
        <fullName evidence="6">ATP-dependent Clp protease ATP-binding subunit</fullName>
    </submittedName>
</protein>
<dbReference type="InterPro" id="IPR050130">
    <property type="entry name" value="ClpA_ClpB"/>
</dbReference>
<feature type="domain" description="ATPase AAA-type core" evidence="4">
    <location>
        <begin position="214"/>
        <end position="375"/>
    </location>
</feature>
<keyword evidence="6" id="KW-0645">Protease</keyword>
<feature type="compositionally biased region" description="Basic residues" evidence="3">
    <location>
        <begin position="41"/>
        <end position="75"/>
    </location>
</feature>
<dbReference type="GO" id="GO:0016887">
    <property type="term" value="F:ATP hydrolysis activity"/>
    <property type="evidence" value="ECO:0007669"/>
    <property type="project" value="InterPro"/>
</dbReference>
<evidence type="ECO:0000256" key="1">
    <source>
        <dbReference type="ARBA" id="ARBA00022741"/>
    </source>
</evidence>
<evidence type="ECO:0000256" key="3">
    <source>
        <dbReference type="SAM" id="MobiDB-lite"/>
    </source>
</evidence>
<comment type="caution">
    <text evidence="6">The sequence shown here is derived from an EMBL/GenBank/DDBJ whole genome shotgun (WGS) entry which is preliminary data.</text>
</comment>
<dbReference type="Proteomes" id="UP000739538">
    <property type="component" value="Unassembled WGS sequence"/>
</dbReference>
<dbReference type="GO" id="GO:0008233">
    <property type="term" value="F:peptidase activity"/>
    <property type="evidence" value="ECO:0007669"/>
    <property type="project" value="UniProtKB-KW"/>
</dbReference>
<dbReference type="InterPro" id="IPR001270">
    <property type="entry name" value="ClpA/B"/>
</dbReference>
<feature type="domain" description="Clp ATPase C-terminal" evidence="5">
    <location>
        <begin position="387"/>
        <end position="459"/>
    </location>
</feature>
<name>A0A956NCW4_UNCEI</name>
<dbReference type="PRINTS" id="PR00300">
    <property type="entry name" value="CLPPROTEASEA"/>
</dbReference>
<feature type="compositionally biased region" description="Basic residues" evidence="3">
    <location>
        <begin position="1"/>
        <end position="25"/>
    </location>
</feature>
<feature type="compositionally biased region" description="Basic residues" evidence="3">
    <location>
        <begin position="102"/>
        <end position="132"/>
    </location>
</feature>
<keyword evidence="1" id="KW-0547">Nucleotide-binding</keyword>
<dbReference type="Pfam" id="PF10431">
    <property type="entry name" value="ClpB_D2-small"/>
    <property type="match status" value="1"/>
</dbReference>
<evidence type="ECO:0000259" key="4">
    <source>
        <dbReference type="Pfam" id="PF07724"/>
    </source>
</evidence>
<feature type="compositionally biased region" description="Basic and acidic residues" evidence="3">
    <location>
        <begin position="482"/>
        <end position="497"/>
    </location>
</feature>
<reference evidence="6" key="1">
    <citation type="submission" date="2020-04" db="EMBL/GenBank/DDBJ databases">
        <authorList>
            <person name="Zhang T."/>
        </authorList>
    </citation>
    <scope>NUCLEOTIDE SEQUENCE</scope>
    <source>
        <strain evidence="6">HKST-UBA02</strain>
    </source>
</reference>
<evidence type="ECO:0000313" key="7">
    <source>
        <dbReference type="Proteomes" id="UP000739538"/>
    </source>
</evidence>
<dbReference type="Pfam" id="PF07724">
    <property type="entry name" value="AAA_2"/>
    <property type="match status" value="1"/>
</dbReference>
<dbReference type="GO" id="GO:0006508">
    <property type="term" value="P:proteolysis"/>
    <property type="evidence" value="ECO:0007669"/>
    <property type="project" value="UniProtKB-KW"/>
</dbReference>
<proteinExistence type="predicted"/>
<dbReference type="EMBL" id="JAGQHS010000073">
    <property type="protein sequence ID" value="MCA9756940.1"/>
    <property type="molecule type" value="Genomic_DNA"/>
</dbReference>
<keyword evidence="6" id="KW-0378">Hydrolase</keyword>
<keyword evidence="2 6" id="KW-0067">ATP-binding</keyword>
<dbReference type="GO" id="GO:0034605">
    <property type="term" value="P:cellular response to heat"/>
    <property type="evidence" value="ECO:0007669"/>
    <property type="project" value="TreeGrafter"/>
</dbReference>
<accession>A0A956NCW4</accession>
<evidence type="ECO:0000259" key="5">
    <source>
        <dbReference type="Pfam" id="PF10431"/>
    </source>
</evidence>
<feature type="region of interest" description="Disordered" evidence="3">
    <location>
        <begin position="1"/>
        <end position="156"/>
    </location>
</feature>
<feature type="compositionally biased region" description="Low complexity" evidence="3">
    <location>
        <begin position="89"/>
        <end position="101"/>
    </location>
</feature>
<reference evidence="6" key="2">
    <citation type="journal article" date="2021" name="Microbiome">
        <title>Successional dynamics and alternative stable states in a saline activated sludge microbial community over 9 years.</title>
        <authorList>
            <person name="Wang Y."/>
            <person name="Ye J."/>
            <person name="Ju F."/>
            <person name="Liu L."/>
            <person name="Boyd J.A."/>
            <person name="Deng Y."/>
            <person name="Parks D.H."/>
            <person name="Jiang X."/>
            <person name="Yin X."/>
            <person name="Woodcroft B.J."/>
            <person name="Tyson G.W."/>
            <person name="Hugenholtz P."/>
            <person name="Polz M.F."/>
            <person name="Zhang T."/>
        </authorList>
    </citation>
    <scope>NUCLEOTIDE SEQUENCE</scope>
    <source>
        <strain evidence="6">HKST-UBA02</strain>
    </source>
</reference>
<evidence type="ECO:0000313" key="6">
    <source>
        <dbReference type="EMBL" id="MCA9756940.1"/>
    </source>
</evidence>
<dbReference type="Gene3D" id="3.40.50.300">
    <property type="entry name" value="P-loop containing nucleotide triphosphate hydrolases"/>
    <property type="match status" value="1"/>
</dbReference>
<dbReference type="InterPro" id="IPR027417">
    <property type="entry name" value="P-loop_NTPase"/>
</dbReference>